<proteinExistence type="inferred from homology"/>
<reference evidence="7" key="1">
    <citation type="journal article" date="2022" name="Cell">
        <title>Repeat-based holocentromeres influence genome architecture and karyotype evolution.</title>
        <authorList>
            <person name="Hofstatter P.G."/>
            <person name="Thangavel G."/>
            <person name="Lux T."/>
            <person name="Neumann P."/>
            <person name="Vondrak T."/>
            <person name="Novak P."/>
            <person name="Zhang M."/>
            <person name="Costa L."/>
            <person name="Castellani M."/>
            <person name="Scott A."/>
            <person name="Toegelov H."/>
            <person name="Fuchs J."/>
            <person name="Mata-Sucre Y."/>
            <person name="Dias Y."/>
            <person name="Vanzela A.L.L."/>
            <person name="Huettel B."/>
            <person name="Almeida C.C.S."/>
            <person name="Simkova H."/>
            <person name="Souza G."/>
            <person name="Pedrosa-Harand A."/>
            <person name="Macas J."/>
            <person name="Mayer K.F.X."/>
            <person name="Houben A."/>
            <person name="Marques A."/>
        </authorList>
    </citation>
    <scope>NUCLEOTIDE SEQUENCE</scope>
    <source>
        <strain evidence="7">RhyBre1mFocal</strain>
    </source>
</reference>
<evidence type="ECO:0008006" key="9">
    <source>
        <dbReference type="Google" id="ProtNLM"/>
    </source>
</evidence>
<organism evidence="7 8">
    <name type="scientific">Rhynchospora breviuscula</name>
    <dbReference type="NCBI Taxonomy" id="2022672"/>
    <lineage>
        <taxon>Eukaryota</taxon>
        <taxon>Viridiplantae</taxon>
        <taxon>Streptophyta</taxon>
        <taxon>Embryophyta</taxon>
        <taxon>Tracheophyta</taxon>
        <taxon>Spermatophyta</taxon>
        <taxon>Magnoliopsida</taxon>
        <taxon>Liliopsida</taxon>
        <taxon>Poales</taxon>
        <taxon>Cyperaceae</taxon>
        <taxon>Cyperoideae</taxon>
        <taxon>Rhynchosporeae</taxon>
        <taxon>Rhynchospora</taxon>
    </lineage>
</organism>
<protein>
    <recommendedName>
        <fullName evidence="9">THO complex subunit 7</fullName>
    </recommendedName>
</protein>
<dbReference type="GO" id="GO:0006397">
    <property type="term" value="P:mRNA processing"/>
    <property type="evidence" value="ECO:0007669"/>
    <property type="project" value="InterPro"/>
</dbReference>
<dbReference type="Pfam" id="PF05615">
    <property type="entry name" value="THOC7"/>
    <property type="match status" value="1"/>
</dbReference>
<feature type="coiled-coil region" evidence="5">
    <location>
        <begin position="125"/>
        <end position="185"/>
    </location>
</feature>
<evidence type="ECO:0000256" key="1">
    <source>
        <dbReference type="ARBA" id="ARBA00004123"/>
    </source>
</evidence>
<dbReference type="EMBL" id="JAMQYH010000003">
    <property type="protein sequence ID" value="KAJ1695290.1"/>
    <property type="molecule type" value="Genomic_DNA"/>
</dbReference>
<evidence type="ECO:0000313" key="7">
    <source>
        <dbReference type="EMBL" id="KAJ1695290.1"/>
    </source>
</evidence>
<comment type="subcellular location">
    <subcellularLocation>
        <location evidence="1">Nucleus</location>
    </subcellularLocation>
</comment>
<dbReference type="InterPro" id="IPR008501">
    <property type="entry name" value="THOC7/Mft1"/>
</dbReference>
<accession>A0A9Q0CJY3</accession>
<gene>
    <name evidence="7" type="ORF">LUZ63_011988</name>
</gene>
<dbReference type="PANTHER" id="PTHR23405">
    <property type="entry name" value="MAINTENANCE OF KILLER 16 MAK16 PROTEIN-RELATED"/>
    <property type="match status" value="1"/>
</dbReference>
<evidence type="ECO:0000256" key="4">
    <source>
        <dbReference type="ARBA" id="ARBA00023242"/>
    </source>
</evidence>
<comment type="similarity">
    <text evidence="2">Belongs to the THOC7 family.</text>
</comment>
<evidence type="ECO:0000256" key="2">
    <source>
        <dbReference type="ARBA" id="ARBA00006482"/>
    </source>
</evidence>
<dbReference type="GO" id="GO:0006406">
    <property type="term" value="P:mRNA export from nucleus"/>
    <property type="evidence" value="ECO:0007669"/>
    <property type="project" value="TreeGrafter"/>
</dbReference>
<dbReference type="GO" id="GO:0000445">
    <property type="term" value="C:THO complex part of transcription export complex"/>
    <property type="evidence" value="ECO:0007669"/>
    <property type="project" value="InterPro"/>
</dbReference>
<name>A0A9Q0CJY3_9POAL</name>
<evidence type="ECO:0000256" key="3">
    <source>
        <dbReference type="ARBA" id="ARBA00023054"/>
    </source>
</evidence>
<feature type="region of interest" description="Disordered" evidence="6">
    <location>
        <begin position="216"/>
        <end position="238"/>
    </location>
</feature>
<sequence length="238" mass="27251">MIKGRRVAGRGEEMSANYAFGTFAEDEVIIKQRLLTRTTTTRGEPPLKKLQKRFTTFATEIEKDSDGNFADCEKFYKAFLQEMMTFELPLLKSKAVVDANVREKESFNELQEEIKSQICQAKSDIEELKKQLEKSRVERRHKEECEAVRKLVASWPPRSETEKLIADLEAEIADLEAEEASCVRMLDLRRKQFSLLLHVVEELQNTIIEDEQRNLGDDQKLSSEELSGGVGSDVMAVD</sequence>
<evidence type="ECO:0000313" key="8">
    <source>
        <dbReference type="Proteomes" id="UP001151287"/>
    </source>
</evidence>
<keyword evidence="3 5" id="KW-0175">Coiled coil</keyword>
<keyword evidence="8" id="KW-1185">Reference proteome</keyword>
<dbReference type="Proteomes" id="UP001151287">
    <property type="component" value="Unassembled WGS sequence"/>
</dbReference>
<dbReference type="AlphaFoldDB" id="A0A9Q0CJY3"/>
<evidence type="ECO:0000256" key="5">
    <source>
        <dbReference type="SAM" id="Coils"/>
    </source>
</evidence>
<keyword evidence="4" id="KW-0539">Nucleus</keyword>
<dbReference type="OrthoDB" id="205166at2759"/>
<dbReference type="PANTHER" id="PTHR23405:SF5">
    <property type="entry name" value="THO COMPLEX SUBUNIT 7 HOMOLOG"/>
    <property type="match status" value="1"/>
</dbReference>
<comment type="caution">
    <text evidence="7">The sequence shown here is derived from an EMBL/GenBank/DDBJ whole genome shotgun (WGS) entry which is preliminary data.</text>
</comment>
<evidence type="ECO:0000256" key="6">
    <source>
        <dbReference type="SAM" id="MobiDB-lite"/>
    </source>
</evidence>